<dbReference type="EMBL" id="ACEO02000001">
    <property type="protein sequence ID" value="EFC53265.1"/>
    <property type="molecule type" value="Genomic_DNA"/>
</dbReference>
<protein>
    <submittedName>
        <fullName evidence="6">Homocysteine S-methyltransferase</fullName>
    </submittedName>
</protein>
<accession>A0A9W5IT49</accession>
<feature type="binding site" evidence="3 4">
    <location>
        <position position="216"/>
    </location>
    <ligand>
        <name>Zn(2+)</name>
        <dbReference type="ChEBI" id="CHEBI:29105"/>
    </ligand>
</feature>
<dbReference type="Pfam" id="PF02574">
    <property type="entry name" value="S-methyl_trans"/>
    <property type="match status" value="1"/>
</dbReference>
<comment type="caution">
    <text evidence="6">The sequence shown here is derived from an EMBL/GenBank/DDBJ whole genome shotgun (WGS) entry which is preliminary data.</text>
</comment>
<feature type="binding site" evidence="3 4">
    <location>
        <position position="290"/>
    </location>
    <ligand>
        <name>Zn(2+)</name>
        <dbReference type="ChEBI" id="CHEBI:29105"/>
    </ligand>
</feature>
<evidence type="ECO:0000256" key="1">
    <source>
        <dbReference type="ARBA" id="ARBA00022603"/>
    </source>
</evidence>
<keyword evidence="3 4" id="KW-0862">Zinc</keyword>
<evidence type="ECO:0000256" key="2">
    <source>
        <dbReference type="ARBA" id="ARBA00022679"/>
    </source>
</evidence>
<dbReference type="GO" id="GO:0008168">
    <property type="term" value="F:methyltransferase activity"/>
    <property type="evidence" value="ECO:0007669"/>
    <property type="project" value="UniProtKB-UniRule"/>
</dbReference>
<feature type="binding site" evidence="3 4">
    <location>
        <position position="289"/>
    </location>
    <ligand>
        <name>Zn(2+)</name>
        <dbReference type="ChEBI" id="CHEBI:29105"/>
    </ligand>
</feature>
<dbReference type="GO" id="GO:0032259">
    <property type="term" value="P:methylation"/>
    <property type="evidence" value="ECO:0007669"/>
    <property type="project" value="UniProtKB-KW"/>
</dbReference>
<dbReference type="InterPro" id="IPR003726">
    <property type="entry name" value="HCY_dom"/>
</dbReference>
<evidence type="ECO:0000259" key="5">
    <source>
        <dbReference type="PROSITE" id="PS50970"/>
    </source>
</evidence>
<evidence type="ECO:0000256" key="3">
    <source>
        <dbReference type="PIRSR" id="PIRSR037505-2"/>
    </source>
</evidence>
<evidence type="ECO:0000313" key="6">
    <source>
        <dbReference type="EMBL" id="EFC53265.1"/>
    </source>
</evidence>
<gene>
    <name evidence="6" type="ORF">NEISUBOT_03267</name>
</gene>
<dbReference type="InterPro" id="IPR017226">
    <property type="entry name" value="BHMT-like"/>
</dbReference>
<dbReference type="GO" id="GO:0009086">
    <property type="term" value="P:methionine biosynthetic process"/>
    <property type="evidence" value="ECO:0007669"/>
    <property type="project" value="InterPro"/>
</dbReference>
<dbReference type="Gene3D" id="3.20.20.330">
    <property type="entry name" value="Homocysteine-binding-like domain"/>
    <property type="match status" value="1"/>
</dbReference>
<proteinExistence type="predicted"/>
<keyword evidence="3 4" id="KW-0479">Metal-binding</keyword>
<feature type="domain" description="Hcy-binding" evidence="5">
    <location>
        <begin position="4"/>
        <end position="304"/>
    </location>
</feature>
<dbReference type="InterPro" id="IPR036589">
    <property type="entry name" value="HCY_dom_sf"/>
</dbReference>
<dbReference type="PANTHER" id="PTHR11103">
    <property type="entry name" value="SLR1189 PROTEIN"/>
    <property type="match status" value="1"/>
</dbReference>
<dbReference type="PROSITE" id="PS50970">
    <property type="entry name" value="HCY"/>
    <property type="match status" value="1"/>
</dbReference>
<dbReference type="GO" id="GO:0008270">
    <property type="term" value="F:zinc ion binding"/>
    <property type="evidence" value="ECO:0007669"/>
    <property type="project" value="InterPro"/>
</dbReference>
<evidence type="ECO:0000256" key="4">
    <source>
        <dbReference type="PROSITE-ProRule" id="PRU00333"/>
    </source>
</evidence>
<comment type="cofactor">
    <cofactor evidence="3">
        <name>Zn(2+)</name>
        <dbReference type="ChEBI" id="CHEBI:29105"/>
    </cofactor>
    <text evidence="3">Binds 1 zinc ion per subunit.</text>
</comment>
<dbReference type="PIRSF" id="PIRSF037505">
    <property type="entry name" value="Betaine_HMT"/>
    <property type="match status" value="1"/>
</dbReference>
<dbReference type="PANTHER" id="PTHR11103:SF18">
    <property type="entry name" value="SLR1189 PROTEIN"/>
    <property type="match status" value="1"/>
</dbReference>
<name>A0A9W5IT49_NEISU</name>
<keyword evidence="1 4" id="KW-0489">Methyltransferase</keyword>
<dbReference type="Proteomes" id="UP000004621">
    <property type="component" value="Unassembled WGS sequence"/>
</dbReference>
<reference evidence="6 7" key="1">
    <citation type="submission" date="2010-01" db="EMBL/GenBank/DDBJ databases">
        <authorList>
            <person name="Weinstock G."/>
            <person name="Sodergren E."/>
            <person name="Clifton S."/>
            <person name="Fulton L."/>
            <person name="Fulton B."/>
            <person name="Courtney L."/>
            <person name="Fronick C."/>
            <person name="Harrison M."/>
            <person name="Strong C."/>
            <person name="Farmer C."/>
            <person name="Delahaunty K."/>
            <person name="Markovic C."/>
            <person name="Hall O."/>
            <person name="Minx P."/>
            <person name="Tomlinson C."/>
            <person name="Mitreva M."/>
            <person name="Nelson J."/>
            <person name="Hou S."/>
            <person name="Wollam A."/>
            <person name="Pepin K.H."/>
            <person name="Johnson M."/>
            <person name="Bhonagiri V."/>
            <person name="Nash W.E."/>
            <person name="Warren W."/>
            <person name="Chinwalla A."/>
            <person name="Mardis E.R."/>
            <person name="Wilson R.K."/>
        </authorList>
    </citation>
    <scope>NUCLEOTIDE SEQUENCE [LARGE SCALE GENOMIC DNA]</scope>
    <source>
        <strain evidence="6 7">NJ9703</strain>
    </source>
</reference>
<organism evidence="6 7">
    <name type="scientific">Neisseria subflava NJ9703</name>
    <dbReference type="NCBI Taxonomy" id="546268"/>
    <lineage>
        <taxon>Bacteria</taxon>
        <taxon>Pseudomonadati</taxon>
        <taxon>Pseudomonadota</taxon>
        <taxon>Betaproteobacteria</taxon>
        <taxon>Neisseriales</taxon>
        <taxon>Neisseriaceae</taxon>
        <taxon>Neisseria</taxon>
    </lineage>
</organism>
<sequence>MAILKIHHWRSIMTVTILDGGMGRELHRRGAPFRQPEWSALALMETPEIVRETHLDFLRAGAQVITTNSYALVPFHIGQERFDAQAAEWARLSGRLAREAVEQSGTTAKVAASLPPLFGSYRPDLFDKQVAPALARPLISGLMPFADIWLAETVSSLEEARFWRSSLPDDGKPFWVSFTLEDTMPHDVPVLRSGETVHEAADFAVEIGAAAMLFNCSQPEVMAEALKVAHEAQGRLKLGVYANAFEPVQGQMNEANDGLDPIRSDATPKNYLAWARQWADLGAEIIGGCCGIAPEHIRALAQGFKAV</sequence>
<dbReference type="AlphaFoldDB" id="A0A9W5IT49"/>
<dbReference type="SUPFAM" id="SSF82282">
    <property type="entry name" value="Homocysteine S-methyltransferase"/>
    <property type="match status" value="1"/>
</dbReference>
<evidence type="ECO:0000313" key="7">
    <source>
        <dbReference type="Proteomes" id="UP000004621"/>
    </source>
</evidence>
<keyword evidence="2 4" id="KW-0808">Transferase</keyword>